<keyword evidence="3" id="KW-0238">DNA-binding</keyword>
<evidence type="ECO:0000259" key="7">
    <source>
        <dbReference type="PROSITE" id="PS50048"/>
    </source>
</evidence>
<dbReference type="GO" id="GO:0045944">
    <property type="term" value="P:positive regulation of transcription by RNA polymerase II"/>
    <property type="evidence" value="ECO:0007669"/>
    <property type="project" value="TreeGrafter"/>
</dbReference>
<dbReference type="Proteomes" id="UP000596276">
    <property type="component" value="Chromosome 4"/>
</dbReference>
<keyword evidence="9" id="KW-1185">Reference proteome</keyword>
<feature type="domain" description="Zn(2)-C6 fungal-type" evidence="7">
    <location>
        <begin position="7"/>
        <end position="35"/>
    </location>
</feature>
<evidence type="ECO:0000256" key="6">
    <source>
        <dbReference type="SAM" id="MobiDB-lite"/>
    </source>
</evidence>
<reference evidence="9" key="1">
    <citation type="journal article" date="2021" name="G3 (Bethesda)">
        <title>Chromosome assembled and annotated genome sequence of Aspergillus flavus NRRL 3357.</title>
        <authorList>
            <person name="Skerker J.M."/>
            <person name="Pianalto K.M."/>
            <person name="Mondo S.J."/>
            <person name="Yang K."/>
            <person name="Arkin A.P."/>
            <person name="Keller N.P."/>
            <person name="Grigoriev I.V."/>
            <person name="Louise Glass N.L."/>
        </authorList>
    </citation>
    <scope>NUCLEOTIDE SEQUENCE [LARGE SCALE GENOMIC DNA]</scope>
    <source>
        <strain evidence="9">ATCC 200026 / FGSC A1120 / IAM 13836 / NRRL 3357 / JCM 12722 / SRRC 167</strain>
    </source>
</reference>
<dbReference type="PANTHER" id="PTHR37534">
    <property type="entry name" value="TRANSCRIPTIONAL ACTIVATOR PROTEIN UGA3"/>
    <property type="match status" value="1"/>
</dbReference>
<keyword evidence="2" id="KW-0805">Transcription regulation</keyword>
<evidence type="ECO:0000256" key="5">
    <source>
        <dbReference type="ARBA" id="ARBA00023242"/>
    </source>
</evidence>
<sequence length="590" mass="66270">MPRAGPACLTCREKCRKCDRARPNCQRCISKGLVCGGYPEQFRFCGIASRGKWKGARIPVSTQRSRNAADRANMEQDIHQQQTQGTMNAAPTPPEAYPPRSDKLNADTQEMSNEVAEILRLPETETLLTHYDEFICPHQISEIGNESDNPYRSYILPLARKQIGLLYAVLGFSASHLGQLTGNQTMHEATAVEYRMKAIRALSEEIRRSQASTLLEDEQDAVLAIIQILLLHDIAESGISTHGIHITGAMSVCKRLLISEGLSGHRRRAVFFLGNLAWLDIIRAFAGPERLCFSQDIRELVACASESTFEMVNGCPREVFLIIGGILEKSKEHTLGWLTWDEYQIAMLVAKHKLYSWDSKEKMYPSTDPRWLAVAESFRFACILRILRLLDDLRPAKSPEIQECVARILDATATIPSDCPLIELLILPLFMAGADSLARHSQYYILSRFKEIERRSEIRNPVPRDLLEKVWAARAAQPPDDDKNVSWTSFKHKLVAISYYELNEMLLRCCLKRGDIVIFWWLCALCHSIQAFIPPRLVANAARIDLSSRNRCNIVNKLAITTASCSCPPLSGSNSTPSLKSVGSHTTMPT</sequence>
<evidence type="ECO:0000313" key="9">
    <source>
        <dbReference type="Proteomes" id="UP000596276"/>
    </source>
</evidence>
<evidence type="ECO:0000256" key="3">
    <source>
        <dbReference type="ARBA" id="ARBA00023125"/>
    </source>
</evidence>
<dbReference type="GO" id="GO:0000976">
    <property type="term" value="F:transcription cis-regulatory region binding"/>
    <property type="evidence" value="ECO:0007669"/>
    <property type="project" value="TreeGrafter"/>
</dbReference>
<dbReference type="InterPro" id="IPR021858">
    <property type="entry name" value="Fun_TF"/>
</dbReference>
<name>A0A7U2MTB1_ASPFN</name>
<evidence type="ECO:0000256" key="2">
    <source>
        <dbReference type="ARBA" id="ARBA00023015"/>
    </source>
</evidence>
<proteinExistence type="predicted"/>
<dbReference type="Pfam" id="PF11951">
    <property type="entry name" value="Fungal_trans_2"/>
    <property type="match status" value="1"/>
</dbReference>
<evidence type="ECO:0000256" key="1">
    <source>
        <dbReference type="ARBA" id="ARBA00004123"/>
    </source>
</evidence>
<comment type="subcellular location">
    <subcellularLocation>
        <location evidence="1">Nucleus</location>
    </subcellularLocation>
</comment>
<dbReference type="Pfam" id="PF00172">
    <property type="entry name" value="Zn_clus"/>
    <property type="match status" value="1"/>
</dbReference>
<evidence type="ECO:0000256" key="4">
    <source>
        <dbReference type="ARBA" id="ARBA00023163"/>
    </source>
</evidence>
<keyword evidence="5" id="KW-0539">Nucleus</keyword>
<feature type="compositionally biased region" description="Polar residues" evidence="6">
    <location>
        <begin position="79"/>
        <end position="89"/>
    </location>
</feature>
<dbReference type="AlphaFoldDB" id="A0A7U2MTB1"/>
<dbReference type="GO" id="GO:0008270">
    <property type="term" value="F:zinc ion binding"/>
    <property type="evidence" value="ECO:0007669"/>
    <property type="project" value="InterPro"/>
</dbReference>
<dbReference type="SMART" id="SM00066">
    <property type="entry name" value="GAL4"/>
    <property type="match status" value="1"/>
</dbReference>
<dbReference type="InterPro" id="IPR001138">
    <property type="entry name" value="Zn2Cys6_DnaBD"/>
</dbReference>
<evidence type="ECO:0000313" key="8">
    <source>
        <dbReference type="EMBL" id="QRD89524.1"/>
    </source>
</evidence>
<protein>
    <submittedName>
        <fullName evidence="8">Fungal-specific transcription factor domain-containing protein</fullName>
    </submittedName>
</protein>
<dbReference type="EMBL" id="CP044618">
    <property type="protein sequence ID" value="QRD89524.1"/>
    <property type="molecule type" value="Genomic_DNA"/>
</dbReference>
<feature type="region of interest" description="Disordered" evidence="6">
    <location>
        <begin position="76"/>
        <end position="105"/>
    </location>
</feature>
<dbReference type="CDD" id="cd00067">
    <property type="entry name" value="GAL4"/>
    <property type="match status" value="1"/>
</dbReference>
<dbReference type="GO" id="GO:0000981">
    <property type="term" value="F:DNA-binding transcription factor activity, RNA polymerase II-specific"/>
    <property type="evidence" value="ECO:0007669"/>
    <property type="project" value="InterPro"/>
</dbReference>
<dbReference type="SUPFAM" id="SSF57701">
    <property type="entry name" value="Zn2/Cys6 DNA-binding domain"/>
    <property type="match status" value="1"/>
</dbReference>
<keyword evidence="4" id="KW-0804">Transcription</keyword>
<dbReference type="PANTHER" id="PTHR37534:SF49">
    <property type="entry name" value="LYSINE BIOSYNTHESIS REGULATORY PROTEIN LYS14"/>
    <property type="match status" value="1"/>
</dbReference>
<dbReference type="PROSITE" id="PS50048">
    <property type="entry name" value="ZN2_CY6_FUNGAL_2"/>
    <property type="match status" value="1"/>
</dbReference>
<dbReference type="GO" id="GO:0005634">
    <property type="term" value="C:nucleus"/>
    <property type="evidence" value="ECO:0007669"/>
    <property type="project" value="UniProtKB-SubCell"/>
</dbReference>
<gene>
    <name evidence="8" type="ORF">F9C07_2221341</name>
</gene>
<dbReference type="VEuPathDB" id="FungiDB:F9C07_2221341"/>
<accession>A0A7U2MTB1</accession>
<dbReference type="Gene3D" id="4.10.240.10">
    <property type="entry name" value="Zn(2)-C6 fungal-type DNA-binding domain"/>
    <property type="match status" value="1"/>
</dbReference>
<feature type="region of interest" description="Disordered" evidence="6">
    <location>
        <begin position="568"/>
        <end position="590"/>
    </location>
</feature>
<organism evidence="8 9">
    <name type="scientific">Aspergillus flavus (strain ATCC 200026 / FGSC A1120 / IAM 13836 / NRRL 3357 / JCM 12722 / SRRC 167)</name>
    <dbReference type="NCBI Taxonomy" id="332952"/>
    <lineage>
        <taxon>Eukaryota</taxon>
        <taxon>Fungi</taxon>
        <taxon>Dikarya</taxon>
        <taxon>Ascomycota</taxon>
        <taxon>Pezizomycotina</taxon>
        <taxon>Eurotiomycetes</taxon>
        <taxon>Eurotiomycetidae</taxon>
        <taxon>Eurotiales</taxon>
        <taxon>Aspergillaceae</taxon>
        <taxon>Aspergillus</taxon>
        <taxon>Aspergillus subgen. Circumdati</taxon>
    </lineage>
</organism>
<dbReference type="VEuPathDB" id="FungiDB:AFLA_001864"/>
<dbReference type="InterPro" id="IPR036864">
    <property type="entry name" value="Zn2-C6_fun-type_DNA-bd_sf"/>
</dbReference>